<evidence type="ECO:0000313" key="1">
    <source>
        <dbReference type="EMBL" id="MEY8773394.1"/>
    </source>
</evidence>
<sequence length="153" mass="17104">MNSTDAKRVILENQPGKRFAYRNVTAARLDADFFEFMTRHNPAVRIEHLDGYAVAAAAAIQAGQQPPAFVPQAEARFDDQAAGDFTDGEIAMRSILMRTSTGGRRIYFENLPPFDIRREFASYMQQRGASMPNDPKEAARLAKTMWANMSRGA</sequence>
<accession>A0ABV4EEM8</accession>
<dbReference type="Proteomes" id="UP001565243">
    <property type="component" value="Unassembled WGS sequence"/>
</dbReference>
<gene>
    <name evidence="1" type="ORF">AB6T85_23605</name>
</gene>
<name>A0ABV4EEM8_9GAMM</name>
<dbReference type="EMBL" id="JBGFFX010000024">
    <property type="protein sequence ID" value="MEY8773394.1"/>
    <property type="molecule type" value="Genomic_DNA"/>
</dbReference>
<comment type="caution">
    <text evidence="1">The sequence shown here is derived from an EMBL/GenBank/DDBJ whole genome shotgun (WGS) entry which is preliminary data.</text>
</comment>
<reference evidence="1 2" key="1">
    <citation type="submission" date="2024-07" db="EMBL/GenBank/DDBJ databases">
        <authorList>
            <person name="Hebao G."/>
        </authorList>
    </citation>
    <scope>NUCLEOTIDE SEQUENCE [LARGE SCALE GENOMIC DNA]</scope>
    <source>
        <strain evidence="1 2">ACCC 02193</strain>
    </source>
</reference>
<keyword evidence="2" id="KW-1185">Reference proteome</keyword>
<evidence type="ECO:0000313" key="2">
    <source>
        <dbReference type="Proteomes" id="UP001565243"/>
    </source>
</evidence>
<dbReference type="RefSeq" id="WP_369897027.1">
    <property type="nucleotide sequence ID" value="NZ_JBGFFX010000024.1"/>
</dbReference>
<organism evidence="1 2">
    <name type="scientific">Erwinia aeris</name>
    <dbReference type="NCBI Taxonomy" id="3239803"/>
    <lineage>
        <taxon>Bacteria</taxon>
        <taxon>Pseudomonadati</taxon>
        <taxon>Pseudomonadota</taxon>
        <taxon>Gammaproteobacteria</taxon>
        <taxon>Enterobacterales</taxon>
        <taxon>Erwiniaceae</taxon>
        <taxon>Erwinia</taxon>
    </lineage>
</organism>
<proteinExistence type="predicted"/>
<protein>
    <submittedName>
        <fullName evidence="1">Uncharacterized protein</fullName>
    </submittedName>
</protein>